<dbReference type="Proteomes" id="UP001485459">
    <property type="component" value="Chromosome"/>
</dbReference>
<dbReference type="EMBL" id="CP149822">
    <property type="protein sequence ID" value="WZN39891.1"/>
    <property type="molecule type" value="Genomic_DNA"/>
</dbReference>
<accession>A0ABZ2YJL2</accession>
<evidence type="ECO:0000313" key="2">
    <source>
        <dbReference type="Proteomes" id="UP001485459"/>
    </source>
</evidence>
<organism evidence="1 2">
    <name type="scientific">Chitinophaga pollutisoli</name>
    <dbReference type="NCBI Taxonomy" id="3133966"/>
    <lineage>
        <taxon>Bacteria</taxon>
        <taxon>Pseudomonadati</taxon>
        <taxon>Bacteroidota</taxon>
        <taxon>Chitinophagia</taxon>
        <taxon>Chitinophagales</taxon>
        <taxon>Chitinophagaceae</taxon>
        <taxon>Chitinophaga</taxon>
    </lineage>
</organism>
<proteinExistence type="predicted"/>
<evidence type="ECO:0000313" key="1">
    <source>
        <dbReference type="EMBL" id="WZN39891.1"/>
    </source>
</evidence>
<protein>
    <submittedName>
        <fullName evidence="1">Uncharacterized protein</fullName>
    </submittedName>
</protein>
<keyword evidence="2" id="KW-1185">Reference proteome</keyword>
<dbReference type="RefSeq" id="WP_341834855.1">
    <property type="nucleotide sequence ID" value="NZ_CP149822.1"/>
</dbReference>
<gene>
    <name evidence="1" type="ORF">WJU16_18095</name>
</gene>
<name>A0ABZ2YJL2_9BACT</name>
<reference evidence="2" key="1">
    <citation type="submission" date="2024-03" db="EMBL/GenBank/DDBJ databases">
        <title>Chitinophaga horti sp. nov., isolated from garden soil.</title>
        <authorList>
            <person name="Lee D.S."/>
            <person name="Han D.M."/>
            <person name="Baek J.H."/>
            <person name="Choi D.G."/>
            <person name="Jeon J.H."/>
            <person name="Jeon C.O."/>
        </authorList>
    </citation>
    <scope>NUCLEOTIDE SEQUENCE [LARGE SCALE GENOMIC DNA]</scope>
    <source>
        <strain evidence="2">GPA1</strain>
    </source>
</reference>
<sequence>MLHENIAAFLLNRNWVASDRNEKFTKYSPPRDLGLPDNYVISVPINNNHVDFSVFTRNILDILGSIYNLSLDELVLIIEQEQTIFSIRIYDENTRDGKISLSRFDEVLERIKSILLDTASFVIDKNSTSTRVPPEANRYLNLCEFIETQKGSFIAKIQLPQNELIKERELFDRQEVYSREINTRVKNVLSFVNREVLTPRLVDVTDEYLIENEELINLKLLKDIETFYLNAEIKNIDFSFTNLSESSKIESQEITRQKILNLSNFIENVSNRAVETIRLDFRGLITSLKSRDPDGTRNAITLGGSYQDLPVVASARLSSDDYKNALEAHKLKQYVNISGTAKKTRTRISFIEVDEFLIEE</sequence>